<accession>A0ABP4ETY6</accession>
<dbReference type="InterPro" id="IPR043146">
    <property type="entry name" value="Penicillin_amidase_N_B-knob"/>
</dbReference>
<dbReference type="EMBL" id="BAAAJE010000002">
    <property type="protein sequence ID" value="GAA1132439.1"/>
    <property type="molecule type" value="Genomic_DNA"/>
</dbReference>
<reference evidence="5" key="1">
    <citation type="journal article" date="2019" name="Int. J. Syst. Evol. Microbiol.">
        <title>The Global Catalogue of Microorganisms (GCM) 10K type strain sequencing project: providing services to taxonomists for standard genome sequencing and annotation.</title>
        <authorList>
            <consortium name="The Broad Institute Genomics Platform"/>
            <consortium name="The Broad Institute Genome Sequencing Center for Infectious Disease"/>
            <person name="Wu L."/>
            <person name="Ma J."/>
        </authorList>
    </citation>
    <scope>NUCLEOTIDE SEQUENCE [LARGE SCALE GENOMIC DNA]</scope>
    <source>
        <strain evidence="5">JCM 11813</strain>
    </source>
</reference>
<evidence type="ECO:0008006" key="6">
    <source>
        <dbReference type="Google" id="ProtNLM"/>
    </source>
</evidence>
<dbReference type="PANTHER" id="PTHR34218:SF4">
    <property type="entry name" value="ACYL-HOMOSERINE LACTONE ACYLASE QUIP"/>
    <property type="match status" value="1"/>
</dbReference>
<dbReference type="Gene3D" id="1.10.1400.10">
    <property type="match status" value="1"/>
</dbReference>
<keyword evidence="3" id="KW-0865">Zymogen</keyword>
<evidence type="ECO:0000256" key="1">
    <source>
        <dbReference type="ARBA" id="ARBA00006586"/>
    </source>
</evidence>
<dbReference type="Gene3D" id="3.60.20.10">
    <property type="entry name" value="Glutamine Phosphoribosylpyrophosphate, subunit 1, domain 1"/>
    <property type="match status" value="1"/>
</dbReference>
<comment type="similarity">
    <text evidence="1">Belongs to the peptidase S45 family.</text>
</comment>
<dbReference type="SUPFAM" id="SSF56235">
    <property type="entry name" value="N-terminal nucleophile aminohydrolases (Ntn hydrolases)"/>
    <property type="match status" value="1"/>
</dbReference>
<dbReference type="InterPro" id="IPR014395">
    <property type="entry name" value="Pen/GL7ACA/AHL_acylase"/>
</dbReference>
<dbReference type="Gene3D" id="2.30.120.10">
    <property type="match status" value="1"/>
</dbReference>
<dbReference type="InterPro" id="IPR002692">
    <property type="entry name" value="S45"/>
</dbReference>
<dbReference type="PIRSF" id="PIRSF001227">
    <property type="entry name" value="Pen_acylase"/>
    <property type="match status" value="1"/>
</dbReference>
<dbReference type="InterPro" id="IPR029055">
    <property type="entry name" value="Ntn_hydrolases_N"/>
</dbReference>
<evidence type="ECO:0000313" key="5">
    <source>
        <dbReference type="Proteomes" id="UP001499979"/>
    </source>
</evidence>
<keyword evidence="2" id="KW-0378">Hydrolase</keyword>
<dbReference type="Proteomes" id="UP001499979">
    <property type="component" value="Unassembled WGS sequence"/>
</dbReference>
<evidence type="ECO:0000256" key="3">
    <source>
        <dbReference type="ARBA" id="ARBA00023145"/>
    </source>
</evidence>
<dbReference type="PANTHER" id="PTHR34218">
    <property type="entry name" value="PEPTIDASE S45 PENICILLIN AMIDASE"/>
    <property type="match status" value="1"/>
</dbReference>
<evidence type="ECO:0000256" key="2">
    <source>
        <dbReference type="ARBA" id="ARBA00022801"/>
    </source>
</evidence>
<sequence length="599" mass="62843">MLDLARGQGEATAQDRPGQLTALRRAVDGPLARRVGTADLARRAHARLQPETAAFVAAYVEGVNAVLDEPWEPWAPLAVFRVHHLLFGNLTAKLWTARARQVLGEQARLLAREGPLSGGSNAWAVGGERTATGLPLVGGDPHRALEPPSVYLQVRLSCPELDVAGFAFAGVPGVQHFAHAGDVAWAITNGMGDYEDVYAERLRRTADGVEALGPEGWEPVEEGDGWLRTRRGPLLARPDEETALSLRTPSGDLADLGFDTFLPLLRSRSAADVMAALDGWVDPVNNVIAADRGGGVLFRVAGRVPVRQEANRLGVVDASDPAAQWRGWLEMPVETVPPDGQVVTANDRRGPDSAAVGTDFAPPHRAARIGALLDGRTGLAAADFAAIHGDTLLLSAPVFQAFLRELPAGPVRDEILAWDGHMDAGSPGAAAFAAWRSALTRRIAAEAVLAPLAEPLVDDPELTPWLTVTGRVGLALEALVAARTPFGIDLAALAAAALADAAGHPATWGETHVVAPAGRPVPPVALSGDTDCVRCTSSQPGVTDACARASVARYVWDLAGGGGWVVPFGAAEDGGHRVDQLPLWAAVELIPVFSNHASA</sequence>
<dbReference type="InterPro" id="IPR023343">
    <property type="entry name" value="Penicillin_amidase_dom1"/>
</dbReference>
<dbReference type="Gene3D" id="1.10.439.10">
    <property type="entry name" value="Penicillin Amidohydrolase, domain 1"/>
    <property type="match status" value="1"/>
</dbReference>
<proteinExistence type="inferred from homology"/>
<keyword evidence="5" id="KW-1185">Reference proteome</keyword>
<organism evidence="4 5">
    <name type="scientific">Nocardioides aquiterrae</name>
    <dbReference type="NCBI Taxonomy" id="203799"/>
    <lineage>
        <taxon>Bacteria</taxon>
        <taxon>Bacillati</taxon>
        <taxon>Actinomycetota</taxon>
        <taxon>Actinomycetes</taxon>
        <taxon>Propionibacteriales</taxon>
        <taxon>Nocardioidaceae</taxon>
        <taxon>Nocardioides</taxon>
    </lineage>
</organism>
<dbReference type="Pfam" id="PF01804">
    <property type="entry name" value="Penicil_amidase"/>
    <property type="match status" value="1"/>
</dbReference>
<protein>
    <recommendedName>
        <fullName evidence="6">Penicillin acylase family protein</fullName>
    </recommendedName>
</protein>
<name>A0ABP4ETY6_9ACTN</name>
<evidence type="ECO:0000313" key="4">
    <source>
        <dbReference type="EMBL" id="GAA1132439.1"/>
    </source>
</evidence>
<dbReference type="InterPro" id="IPR043147">
    <property type="entry name" value="Penicillin_amidase_A-knob"/>
</dbReference>
<dbReference type="RefSeq" id="WP_343906328.1">
    <property type="nucleotide sequence ID" value="NZ_BAAAJE010000002.1"/>
</dbReference>
<gene>
    <name evidence="4" type="ORF">GCM10009606_10730</name>
</gene>
<comment type="caution">
    <text evidence="4">The sequence shown here is derived from an EMBL/GenBank/DDBJ whole genome shotgun (WGS) entry which is preliminary data.</text>
</comment>